<keyword evidence="8 9" id="KW-0472">Membrane</keyword>
<dbReference type="PANTHER" id="PTHR11562">
    <property type="entry name" value="CATION EFFLUX PROTEIN/ ZINC TRANSPORTER"/>
    <property type="match status" value="1"/>
</dbReference>
<feature type="signal peptide" evidence="10">
    <location>
        <begin position="1"/>
        <end position="19"/>
    </location>
</feature>
<keyword evidence="3" id="KW-0813">Transport</keyword>
<keyword evidence="14" id="KW-1185">Reference proteome</keyword>
<evidence type="ECO:0000313" key="14">
    <source>
        <dbReference type="Proteomes" id="UP000187209"/>
    </source>
</evidence>
<evidence type="ECO:0000256" key="6">
    <source>
        <dbReference type="ARBA" id="ARBA00022989"/>
    </source>
</evidence>
<dbReference type="Pfam" id="PF01545">
    <property type="entry name" value="Cation_efflux"/>
    <property type="match status" value="1"/>
</dbReference>
<keyword evidence="5" id="KW-0862">Zinc</keyword>
<dbReference type="InterPro" id="IPR027469">
    <property type="entry name" value="Cation_efflux_TMD_sf"/>
</dbReference>
<evidence type="ECO:0000256" key="4">
    <source>
        <dbReference type="ARBA" id="ARBA00022692"/>
    </source>
</evidence>
<protein>
    <recommendedName>
        <fullName evidence="15">Cation efflux protein cytoplasmic domain-containing protein</fullName>
    </recommendedName>
</protein>
<dbReference type="GO" id="GO:0005886">
    <property type="term" value="C:plasma membrane"/>
    <property type="evidence" value="ECO:0007669"/>
    <property type="project" value="TreeGrafter"/>
</dbReference>
<evidence type="ECO:0000259" key="11">
    <source>
        <dbReference type="Pfam" id="PF01545"/>
    </source>
</evidence>
<dbReference type="OrthoDB" id="9944568at2759"/>
<dbReference type="SUPFAM" id="SSF161111">
    <property type="entry name" value="Cation efflux protein transmembrane domain-like"/>
    <property type="match status" value="1"/>
</dbReference>
<dbReference type="Gene3D" id="1.20.1510.10">
    <property type="entry name" value="Cation efflux protein transmembrane domain"/>
    <property type="match status" value="1"/>
</dbReference>
<comment type="similarity">
    <text evidence="2">Belongs to the cation diffusion facilitator (CDF) transporter (TC 2.A.4) family. SLC30A subfamily.</text>
</comment>
<evidence type="ECO:0000256" key="8">
    <source>
        <dbReference type="ARBA" id="ARBA00023136"/>
    </source>
</evidence>
<dbReference type="EMBL" id="MPUH01000606">
    <property type="protein sequence ID" value="OMJ76883.1"/>
    <property type="molecule type" value="Genomic_DNA"/>
</dbReference>
<dbReference type="InterPro" id="IPR027470">
    <property type="entry name" value="Cation_efflux_CTD"/>
</dbReference>
<evidence type="ECO:0000256" key="7">
    <source>
        <dbReference type="ARBA" id="ARBA00023065"/>
    </source>
</evidence>
<evidence type="ECO:0000256" key="3">
    <source>
        <dbReference type="ARBA" id="ARBA00022448"/>
    </source>
</evidence>
<keyword evidence="4 9" id="KW-0812">Transmembrane</keyword>
<evidence type="ECO:0000313" key="13">
    <source>
        <dbReference type="EMBL" id="OMJ76883.1"/>
    </source>
</evidence>
<dbReference type="NCBIfam" id="TIGR01297">
    <property type="entry name" value="CDF"/>
    <property type="match status" value="1"/>
</dbReference>
<feature type="transmembrane region" description="Helical" evidence="9">
    <location>
        <begin position="171"/>
        <end position="189"/>
    </location>
</feature>
<dbReference type="InterPro" id="IPR002524">
    <property type="entry name" value="Cation_efflux"/>
</dbReference>
<dbReference type="Pfam" id="PF16916">
    <property type="entry name" value="ZT_dimer"/>
    <property type="match status" value="1"/>
</dbReference>
<feature type="domain" description="Cation efflux protein cytoplasmic" evidence="12">
    <location>
        <begin position="206"/>
        <end position="275"/>
    </location>
</feature>
<evidence type="ECO:0008006" key="15">
    <source>
        <dbReference type="Google" id="ProtNLM"/>
    </source>
</evidence>
<evidence type="ECO:0000256" key="10">
    <source>
        <dbReference type="SAM" id="SignalP"/>
    </source>
</evidence>
<sequence length="291" mass="32829">MYACTFFAILVFIVELVGGLMAGSLAIMTDVINTLADVSIFLVGSICSAKSVSRSSKMSYGYYRVEILGFLMSVAIIWALSIWLVYECVYHILESYKTNSLYMLICAVIGFVYNLIIWMLMGKITDVPETKYRALYVNMKTKHTHFLIELVESAIIIIAAIGIHIYPEMYLIDPICALILIVVVYIYTFKATYDSIGVLMERAPMEINLSSLKTELKDIQGVMELHDLHVWSLNLGIVSMSCHLAAANPIKVLEEATRLCNEKYGIHHTTIQVEEPCEEHNLDCENSLKLK</sequence>
<feature type="chain" id="PRO_5012006102" description="Cation efflux protein cytoplasmic domain-containing protein" evidence="10">
    <location>
        <begin position="20"/>
        <end position="291"/>
    </location>
</feature>
<dbReference type="Proteomes" id="UP000187209">
    <property type="component" value="Unassembled WGS sequence"/>
</dbReference>
<dbReference type="GO" id="GO:0005385">
    <property type="term" value="F:zinc ion transmembrane transporter activity"/>
    <property type="evidence" value="ECO:0007669"/>
    <property type="project" value="TreeGrafter"/>
</dbReference>
<accession>A0A1R2BJB5</accession>
<keyword evidence="7" id="KW-0406">Ion transport</keyword>
<keyword evidence="5" id="KW-0864">Zinc transport</keyword>
<feature type="transmembrane region" description="Helical" evidence="9">
    <location>
        <begin position="65"/>
        <end position="86"/>
    </location>
</feature>
<dbReference type="InterPro" id="IPR058533">
    <property type="entry name" value="Cation_efflux_TM"/>
</dbReference>
<keyword evidence="6 9" id="KW-1133">Transmembrane helix</keyword>
<feature type="domain" description="Cation efflux protein transmembrane" evidence="11">
    <location>
        <begin position="5"/>
        <end position="200"/>
    </location>
</feature>
<dbReference type="PANTHER" id="PTHR11562:SF17">
    <property type="entry name" value="RE54080P-RELATED"/>
    <property type="match status" value="1"/>
</dbReference>
<keyword evidence="10" id="KW-0732">Signal</keyword>
<evidence type="ECO:0000256" key="1">
    <source>
        <dbReference type="ARBA" id="ARBA00004141"/>
    </source>
</evidence>
<gene>
    <name evidence="13" type="ORF">SteCoe_23655</name>
</gene>
<feature type="transmembrane region" description="Helical" evidence="9">
    <location>
        <begin position="146"/>
        <end position="165"/>
    </location>
</feature>
<proteinExistence type="inferred from homology"/>
<evidence type="ECO:0000256" key="9">
    <source>
        <dbReference type="SAM" id="Phobius"/>
    </source>
</evidence>
<comment type="caution">
    <text evidence="13">The sequence shown here is derived from an EMBL/GenBank/DDBJ whole genome shotgun (WGS) entry which is preliminary data.</text>
</comment>
<reference evidence="13 14" key="1">
    <citation type="submission" date="2016-11" db="EMBL/GenBank/DDBJ databases">
        <title>The macronuclear genome of Stentor coeruleus: a giant cell with tiny introns.</title>
        <authorList>
            <person name="Slabodnick M."/>
            <person name="Ruby J.G."/>
            <person name="Reiff S.B."/>
            <person name="Swart E.C."/>
            <person name="Gosai S."/>
            <person name="Prabakaran S."/>
            <person name="Witkowska E."/>
            <person name="Larue G.E."/>
            <person name="Fisher S."/>
            <person name="Freeman R.M."/>
            <person name="Gunawardena J."/>
            <person name="Chu W."/>
            <person name="Stover N.A."/>
            <person name="Gregory B.D."/>
            <person name="Nowacki M."/>
            <person name="Derisi J."/>
            <person name="Roy S.W."/>
            <person name="Marshall W.F."/>
            <person name="Sood P."/>
        </authorList>
    </citation>
    <scope>NUCLEOTIDE SEQUENCE [LARGE SCALE GENOMIC DNA]</scope>
    <source>
        <strain evidence="13">WM001</strain>
    </source>
</reference>
<evidence type="ECO:0000256" key="2">
    <source>
        <dbReference type="ARBA" id="ARBA00008873"/>
    </source>
</evidence>
<name>A0A1R2BJB5_9CILI</name>
<organism evidence="13 14">
    <name type="scientific">Stentor coeruleus</name>
    <dbReference type="NCBI Taxonomy" id="5963"/>
    <lineage>
        <taxon>Eukaryota</taxon>
        <taxon>Sar</taxon>
        <taxon>Alveolata</taxon>
        <taxon>Ciliophora</taxon>
        <taxon>Postciliodesmatophora</taxon>
        <taxon>Heterotrichea</taxon>
        <taxon>Heterotrichida</taxon>
        <taxon>Stentoridae</taxon>
        <taxon>Stentor</taxon>
    </lineage>
</organism>
<dbReference type="AlphaFoldDB" id="A0A1R2BJB5"/>
<dbReference type="InterPro" id="IPR050681">
    <property type="entry name" value="CDF/SLC30A"/>
</dbReference>
<evidence type="ECO:0000259" key="12">
    <source>
        <dbReference type="Pfam" id="PF16916"/>
    </source>
</evidence>
<comment type="subcellular location">
    <subcellularLocation>
        <location evidence="1">Membrane</location>
        <topology evidence="1">Multi-pass membrane protein</topology>
    </subcellularLocation>
</comment>
<feature type="transmembrane region" description="Helical" evidence="9">
    <location>
        <begin position="101"/>
        <end position="125"/>
    </location>
</feature>
<evidence type="ECO:0000256" key="5">
    <source>
        <dbReference type="ARBA" id="ARBA00022906"/>
    </source>
</evidence>